<dbReference type="Proteomes" id="UP001194746">
    <property type="component" value="Unassembled WGS sequence"/>
</dbReference>
<protein>
    <submittedName>
        <fullName evidence="1">Uncharacterized protein</fullName>
    </submittedName>
</protein>
<comment type="caution">
    <text evidence="1">The sequence shown here is derived from an EMBL/GenBank/DDBJ whole genome shotgun (WGS) entry which is preliminary data.</text>
</comment>
<proteinExistence type="predicted"/>
<sequence length="219" mass="24117">MSPVEQHGLLLLNGTRIVHGAGATTKDAFPPKMNIPGRLQIFDAGHANDTSTPCFCGPQGLLPFDTNTRMPRHVHMAPDRSGEGNRYIVEKIMVMEGVAVAELGGEFYVIPPHTMVLIGAGVPHTWTACPPGINFGALGFPTGGEEVVSTGKFVAVYEYEVPTSFFPTAQTHTLSTEEEYVRCDDLHAIRIPEMTVEELKERAWFVWGREMRKLSVDYS</sequence>
<dbReference type="EMBL" id="VCAU01000009">
    <property type="protein sequence ID" value="KAF9893042.1"/>
    <property type="molecule type" value="Genomic_DNA"/>
</dbReference>
<evidence type="ECO:0000313" key="2">
    <source>
        <dbReference type="Proteomes" id="UP001194746"/>
    </source>
</evidence>
<keyword evidence="2" id="KW-1185">Reference proteome</keyword>
<organism evidence="1 2">
    <name type="scientific">Aspergillus nanangensis</name>
    <dbReference type="NCBI Taxonomy" id="2582783"/>
    <lineage>
        <taxon>Eukaryota</taxon>
        <taxon>Fungi</taxon>
        <taxon>Dikarya</taxon>
        <taxon>Ascomycota</taxon>
        <taxon>Pezizomycotina</taxon>
        <taxon>Eurotiomycetes</taxon>
        <taxon>Eurotiomycetidae</taxon>
        <taxon>Eurotiales</taxon>
        <taxon>Aspergillaceae</taxon>
        <taxon>Aspergillus</taxon>
        <taxon>Aspergillus subgen. Circumdati</taxon>
    </lineage>
</organism>
<gene>
    <name evidence="1" type="ORF">FE257_012453</name>
</gene>
<reference evidence="1" key="1">
    <citation type="journal article" date="2019" name="Beilstein J. Org. Chem.">
        <title>Nanangenines: drimane sesquiterpenoids as the dominant metabolite cohort of a novel Australian fungus, Aspergillus nanangensis.</title>
        <authorList>
            <person name="Lacey H.J."/>
            <person name="Gilchrist C.L.M."/>
            <person name="Crombie A."/>
            <person name="Kalaitzis J.A."/>
            <person name="Vuong D."/>
            <person name="Rutledge P.J."/>
            <person name="Turner P."/>
            <person name="Pitt J.I."/>
            <person name="Lacey E."/>
            <person name="Chooi Y.H."/>
            <person name="Piggott A.M."/>
        </authorList>
    </citation>
    <scope>NUCLEOTIDE SEQUENCE</scope>
    <source>
        <strain evidence="1">MST-FP2251</strain>
    </source>
</reference>
<dbReference type="SUPFAM" id="SSF51182">
    <property type="entry name" value="RmlC-like cupins"/>
    <property type="match status" value="1"/>
</dbReference>
<name>A0AAD4CWK6_ASPNN</name>
<dbReference type="InterPro" id="IPR011051">
    <property type="entry name" value="RmlC_Cupin_sf"/>
</dbReference>
<dbReference type="AlphaFoldDB" id="A0AAD4CWK6"/>
<accession>A0AAD4CWK6</accession>
<evidence type="ECO:0000313" key="1">
    <source>
        <dbReference type="EMBL" id="KAF9893042.1"/>
    </source>
</evidence>
<reference evidence="1" key="2">
    <citation type="submission" date="2020-02" db="EMBL/GenBank/DDBJ databases">
        <authorList>
            <person name="Gilchrist C.L.M."/>
            <person name="Chooi Y.-H."/>
        </authorList>
    </citation>
    <scope>NUCLEOTIDE SEQUENCE</scope>
    <source>
        <strain evidence="1">MST-FP2251</strain>
    </source>
</reference>